<comment type="caution">
    <text evidence="2">The sequence shown here is derived from an EMBL/GenBank/DDBJ whole genome shotgun (WGS) entry which is preliminary data.</text>
</comment>
<dbReference type="PROSITE" id="PS50943">
    <property type="entry name" value="HTH_CROC1"/>
    <property type="match status" value="1"/>
</dbReference>
<evidence type="ECO:0000313" key="3">
    <source>
        <dbReference type="Proteomes" id="UP000470876"/>
    </source>
</evidence>
<dbReference type="SUPFAM" id="SSF47413">
    <property type="entry name" value="lambda repressor-like DNA-binding domains"/>
    <property type="match status" value="1"/>
</dbReference>
<proteinExistence type="predicted"/>
<reference evidence="2 3" key="1">
    <citation type="submission" date="2020-01" db="EMBL/GenBank/DDBJ databases">
        <title>Genetics and antimicrobial susceptibilities of Nocardia species isolated from the soil; a comparison with species isolated from humans.</title>
        <authorList>
            <person name="Carrasco G."/>
            <person name="Monzon S."/>
            <person name="Sansegundo M."/>
            <person name="Garcia E."/>
            <person name="Garrido N."/>
            <person name="Medina M.J."/>
            <person name="Villalon P."/>
            <person name="Ramirez-Arocha A.C."/>
            <person name="Jimenez P."/>
            <person name="Cuesta I."/>
            <person name="Valdezate S."/>
        </authorList>
    </citation>
    <scope>NUCLEOTIDE SEQUENCE [LARGE SCALE GENOMIC DNA]</scope>
    <source>
        <strain evidence="2 3">CNM20110649</strain>
    </source>
</reference>
<dbReference type="Gene3D" id="1.10.260.40">
    <property type="entry name" value="lambda repressor-like DNA-binding domains"/>
    <property type="match status" value="1"/>
</dbReference>
<dbReference type="InterPro" id="IPR001387">
    <property type="entry name" value="Cro/C1-type_HTH"/>
</dbReference>
<dbReference type="CDD" id="cd00093">
    <property type="entry name" value="HTH_XRE"/>
    <property type="match status" value="1"/>
</dbReference>
<protein>
    <submittedName>
        <fullName evidence="2">Helix-turn-helix transcriptional regulator</fullName>
    </submittedName>
</protein>
<dbReference type="Pfam" id="PF01381">
    <property type="entry name" value="HTH_3"/>
    <property type="match status" value="1"/>
</dbReference>
<dbReference type="InterPro" id="IPR010982">
    <property type="entry name" value="Lambda_DNA-bd_dom_sf"/>
</dbReference>
<dbReference type="SMART" id="SM00530">
    <property type="entry name" value="HTH_XRE"/>
    <property type="match status" value="1"/>
</dbReference>
<dbReference type="RefSeq" id="WP_163824397.1">
    <property type="nucleotide sequence ID" value="NZ_JAAGUX010000002.1"/>
</dbReference>
<name>A0ABX0CCV7_9NOCA</name>
<dbReference type="Proteomes" id="UP000470876">
    <property type="component" value="Unassembled WGS sequence"/>
</dbReference>
<gene>
    <name evidence="2" type="ORF">GV794_01785</name>
</gene>
<sequence length="203" mass="22505">MAANAGQAHTRGYGPATFLVSAEQRYMPYAGETLNLLRELQHRWEHLAMGIRQRRTTRTPSQVLAGELAKEEIELKRSLVEAREKAGLSQSQLADMIGVHRSVISRFERIDSNPRLSMLRYYAHALGVLIRHRVEPFTQASLEARRVDVSFAEPRVAYWAMTHTSLVTHTSATPTNAAALCDALTSRTTIATTMVNSAGAKCG</sequence>
<keyword evidence="3" id="KW-1185">Reference proteome</keyword>
<dbReference type="EMBL" id="JAAGUX010000002">
    <property type="protein sequence ID" value="NEW54398.1"/>
    <property type="molecule type" value="Genomic_DNA"/>
</dbReference>
<accession>A0ABX0CCV7</accession>
<evidence type="ECO:0000313" key="2">
    <source>
        <dbReference type="EMBL" id="NEW54398.1"/>
    </source>
</evidence>
<organism evidence="2 3">
    <name type="scientific">Nocardia cyriacigeorgica</name>
    <dbReference type="NCBI Taxonomy" id="135487"/>
    <lineage>
        <taxon>Bacteria</taxon>
        <taxon>Bacillati</taxon>
        <taxon>Actinomycetota</taxon>
        <taxon>Actinomycetes</taxon>
        <taxon>Mycobacteriales</taxon>
        <taxon>Nocardiaceae</taxon>
        <taxon>Nocardia</taxon>
    </lineage>
</organism>
<feature type="domain" description="HTH cro/C1-type" evidence="1">
    <location>
        <begin position="79"/>
        <end position="133"/>
    </location>
</feature>
<evidence type="ECO:0000259" key="1">
    <source>
        <dbReference type="PROSITE" id="PS50943"/>
    </source>
</evidence>